<dbReference type="InterPro" id="IPR011006">
    <property type="entry name" value="CheY-like_superfamily"/>
</dbReference>
<dbReference type="PROSITE" id="PS50110">
    <property type="entry name" value="RESPONSE_REGULATORY"/>
    <property type="match status" value="1"/>
</dbReference>
<dbReference type="Gene3D" id="1.10.10.10">
    <property type="entry name" value="Winged helix-like DNA-binding domain superfamily/Winged helix DNA-binding domain"/>
    <property type="match status" value="1"/>
</dbReference>
<protein>
    <submittedName>
        <fullName evidence="5">Response regulator</fullName>
    </submittedName>
</protein>
<reference evidence="5 6" key="1">
    <citation type="submission" date="2023-09" db="EMBL/GenBank/DDBJ databases">
        <title>Thalassobella suaedae gen. nov., sp. nov., a marine bacterium of the family Flavobacteriaceae isolated from a halophyte Suaeda japonica.</title>
        <authorList>
            <person name="Lee S.Y."/>
            <person name="Hwang C.Y."/>
        </authorList>
    </citation>
    <scope>NUCLEOTIDE SEQUENCE [LARGE SCALE GENOMIC DNA]</scope>
    <source>
        <strain evidence="5 6">HL-DH14</strain>
    </source>
</reference>
<dbReference type="SMART" id="SM00448">
    <property type="entry name" value="REC"/>
    <property type="match status" value="1"/>
</dbReference>
<dbReference type="InterPro" id="IPR036388">
    <property type="entry name" value="WH-like_DNA-bd_sf"/>
</dbReference>
<evidence type="ECO:0000256" key="1">
    <source>
        <dbReference type="ARBA" id="ARBA00023125"/>
    </source>
</evidence>
<dbReference type="PANTHER" id="PTHR45566:SF2">
    <property type="entry name" value="NARL SUBFAMILY"/>
    <property type="match status" value="1"/>
</dbReference>
<evidence type="ECO:0000313" key="5">
    <source>
        <dbReference type="EMBL" id="WNH08146.1"/>
    </source>
</evidence>
<dbReference type="InterPro" id="IPR016032">
    <property type="entry name" value="Sig_transdc_resp-reg_C-effctor"/>
</dbReference>
<dbReference type="PROSITE" id="PS50043">
    <property type="entry name" value="HTH_LUXR_2"/>
    <property type="match status" value="1"/>
</dbReference>
<dbReference type="InterPro" id="IPR051015">
    <property type="entry name" value="EvgA-like"/>
</dbReference>
<gene>
    <name evidence="5" type="ORF">RHP51_13340</name>
</gene>
<evidence type="ECO:0000256" key="2">
    <source>
        <dbReference type="PROSITE-ProRule" id="PRU00169"/>
    </source>
</evidence>
<dbReference type="Proteomes" id="UP001302806">
    <property type="component" value="Chromosome"/>
</dbReference>
<dbReference type="Pfam" id="PF00072">
    <property type="entry name" value="Response_reg"/>
    <property type="match status" value="1"/>
</dbReference>
<feature type="domain" description="HTH luxR-type" evidence="3">
    <location>
        <begin position="134"/>
        <end position="199"/>
    </location>
</feature>
<dbReference type="Pfam" id="PF00196">
    <property type="entry name" value="GerE"/>
    <property type="match status" value="1"/>
</dbReference>
<dbReference type="SUPFAM" id="SSF52172">
    <property type="entry name" value="CheY-like"/>
    <property type="match status" value="1"/>
</dbReference>
<dbReference type="RefSeq" id="WP_415864892.1">
    <property type="nucleotide sequence ID" value="NZ_CP134537.1"/>
</dbReference>
<sequence>MLYILLIEDEFIICKDLKTQLSKNNYAKVDTAKNYKDALHLYTQNTYDIVISDINLNAQKDGIDIVIEFSKIKKTPVVYLTAYSDSYIIEKAEKTMPFAYILKPYNNNQLKTTINLAILNFSKKNNSAKENLNNTLRLDLLTKREKEVLIILSTGKISRDIADVLNISINTVEQHKKNIKKKLELKTIGELVNFAMTSKMLQV</sequence>
<feature type="modified residue" description="4-aspartylphosphate" evidence="2">
    <location>
        <position position="53"/>
    </location>
</feature>
<dbReference type="InterPro" id="IPR000792">
    <property type="entry name" value="Tscrpt_reg_LuxR_C"/>
</dbReference>
<dbReference type="InterPro" id="IPR001789">
    <property type="entry name" value="Sig_transdc_resp-reg_receiver"/>
</dbReference>
<proteinExistence type="predicted"/>
<dbReference type="CDD" id="cd06170">
    <property type="entry name" value="LuxR_C_like"/>
    <property type="match status" value="1"/>
</dbReference>
<dbReference type="PROSITE" id="PS00622">
    <property type="entry name" value="HTH_LUXR_1"/>
    <property type="match status" value="1"/>
</dbReference>
<evidence type="ECO:0000259" key="4">
    <source>
        <dbReference type="PROSITE" id="PS50110"/>
    </source>
</evidence>
<dbReference type="Gene3D" id="3.40.50.2300">
    <property type="match status" value="1"/>
</dbReference>
<keyword evidence="1" id="KW-0238">DNA-binding</keyword>
<dbReference type="PRINTS" id="PR00038">
    <property type="entry name" value="HTHLUXR"/>
</dbReference>
<dbReference type="PANTHER" id="PTHR45566">
    <property type="entry name" value="HTH-TYPE TRANSCRIPTIONAL REGULATOR YHJB-RELATED"/>
    <property type="match status" value="1"/>
</dbReference>
<evidence type="ECO:0000313" key="6">
    <source>
        <dbReference type="Proteomes" id="UP001302806"/>
    </source>
</evidence>
<dbReference type="EMBL" id="CP134537">
    <property type="protein sequence ID" value="WNH08146.1"/>
    <property type="molecule type" value="Genomic_DNA"/>
</dbReference>
<dbReference type="SMART" id="SM00421">
    <property type="entry name" value="HTH_LUXR"/>
    <property type="match status" value="1"/>
</dbReference>
<feature type="domain" description="Response regulatory" evidence="4">
    <location>
        <begin position="3"/>
        <end position="118"/>
    </location>
</feature>
<dbReference type="SUPFAM" id="SSF46894">
    <property type="entry name" value="C-terminal effector domain of the bipartite response regulators"/>
    <property type="match status" value="1"/>
</dbReference>
<evidence type="ECO:0000259" key="3">
    <source>
        <dbReference type="PROSITE" id="PS50043"/>
    </source>
</evidence>
<keyword evidence="2" id="KW-0597">Phosphoprotein</keyword>
<organism evidence="5 6">
    <name type="scientific">Thalassobellus suaedae</name>
    <dbReference type="NCBI Taxonomy" id="3074124"/>
    <lineage>
        <taxon>Bacteria</taxon>
        <taxon>Pseudomonadati</taxon>
        <taxon>Bacteroidota</taxon>
        <taxon>Flavobacteriia</taxon>
        <taxon>Flavobacteriales</taxon>
        <taxon>Flavobacteriaceae</taxon>
        <taxon>Thalassobellus</taxon>
    </lineage>
</organism>
<name>A0ABY9XQR7_9FLAO</name>
<accession>A0ABY9XQR7</accession>